<proteinExistence type="predicted"/>
<evidence type="ECO:0000313" key="1">
    <source>
        <dbReference type="EMBL" id="KKL59486.1"/>
    </source>
</evidence>
<name>A0A0F9E060_9ZZZZ</name>
<dbReference type="EMBL" id="LAZR01029470">
    <property type="protein sequence ID" value="KKL59486.1"/>
    <property type="molecule type" value="Genomic_DNA"/>
</dbReference>
<sequence length="34" mass="3969">MAKTKFTFAGDKGKFFKSKTKVVKDFVSKKRKKK</sequence>
<gene>
    <name evidence="1" type="ORF">LCGC14_2214850</name>
</gene>
<accession>A0A0F9E060</accession>
<organism evidence="1">
    <name type="scientific">marine sediment metagenome</name>
    <dbReference type="NCBI Taxonomy" id="412755"/>
    <lineage>
        <taxon>unclassified sequences</taxon>
        <taxon>metagenomes</taxon>
        <taxon>ecological metagenomes</taxon>
    </lineage>
</organism>
<protein>
    <submittedName>
        <fullName evidence="1">Uncharacterized protein</fullName>
    </submittedName>
</protein>
<dbReference type="AlphaFoldDB" id="A0A0F9E060"/>
<comment type="caution">
    <text evidence="1">The sequence shown here is derived from an EMBL/GenBank/DDBJ whole genome shotgun (WGS) entry which is preliminary data.</text>
</comment>
<reference evidence="1" key="1">
    <citation type="journal article" date="2015" name="Nature">
        <title>Complex archaea that bridge the gap between prokaryotes and eukaryotes.</title>
        <authorList>
            <person name="Spang A."/>
            <person name="Saw J.H."/>
            <person name="Jorgensen S.L."/>
            <person name="Zaremba-Niedzwiedzka K."/>
            <person name="Martijn J."/>
            <person name="Lind A.E."/>
            <person name="van Eijk R."/>
            <person name="Schleper C."/>
            <person name="Guy L."/>
            <person name="Ettema T.J."/>
        </authorList>
    </citation>
    <scope>NUCLEOTIDE SEQUENCE</scope>
</reference>